<accession>A0A6B0T511</accession>
<evidence type="ECO:0000256" key="1">
    <source>
        <dbReference type="SAM" id="MobiDB-lite"/>
    </source>
</evidence>
<dbReference type="OrthoDB" id="197463at2157"/>
<dbReference type="RefSeq" id="WP_159763409.1">
    <property type="nucleotide sequence ID" value="NZ_WUUT01000002.1"/>
</dbReference>
<organism evidence="2 3">
    <name type="scientific">Halovenus carboxidivorans</name>
    <dbReference type="NCBI Taxonomy" id="2692199"/>
    <lineage>
        <taxon>Archaea</taxon>
        <taxon>Methanobacteriati</taxon>
        <taxon>Methanobacteriota</taxon>
        <taxon>Stenosarchaea group</taxon>
        <taxon>Halobacteria</taxon>
        <taxon>Halobacteriales</taxon>
        <taxon>Haloarculaceae</taxon>
        <taxon>Halovenus</taxon>
    </lineage>
</organism>
<name>A0A6B0T511_9EURY</name>
<dbReference type="Proteomes" id="UP000466535">
    <property type="component" value="Unassembled WGS sequence"/>
</dbReference>
<dbReference type="EMBL" id="WUUT01000002">
    <property type="protein sequence ID" value="MXR51266.1"/>
    <property type="molecule type" value="Genomic_DNA"/>
</dbReference>
<gene>
    <name evidence="2" type="ORF">GRX03_06565</name>
</gene>
<sequence>MSTELEDASERLESAATDASDEDASERLSELAGQVSSLAADDSKADHGRIARIQAALDELQPSVDDDVAVTIDTARDELSSYREGLDGV</sequence>
<dbReference type="AlphaFoldDB" id="A0A6B0T511"/>
<evidence type="ECO:0000313" key="2">
    <source>
        <dbReference type="EMBL" id="MXR51266.1"/>
    </source>
</evidence>
<protein>
    <submittedName>
        <fullName evidence="2">Uncharacterized protein</fullName>
    </submittedName>
</protein>
<dbReference type="Pfam" id="PF24430">
    <property type="entry name" value="DUF7553"/>
    <property type="match status" value="1"/>
</dbReference>
<keyword evidence="3" id="KW-1185">Reference proteome</keyword>
<evidence type="ECO:0000313" key="3">
    <source>
        <dbReference type="Proteomes" id="UP000466535"/>
    </source>
</evidence>
<comment type="caution">
    <text evidence="2">The sequence shown here is derived from an EMBL/GenBank/DDBJ whole genome shotgun (WGS) entry which is preliminary data.</text>
</comment>
<dbReference type="InterPro" id="IPR055975">
    <property type="entry name" value="DUF7553"/>
</dbReference>
<proteinExistence type="predicted"/>
<reference evidence="2 3" key="1">
    <citation type="submission" date="2019-12" db="EMBL/GenBank/DDBJ databases">
        <title>Isolation and characterization of three novel carbon monoxide-oxidizing members of Halobacteria from salione crusts and soils.</title>
        <authorList>
            <person name="Myers M.R."/>
            <person name="King G.M."/>
        </authorList>
    </citation>
    <scope>NUCLEOTIDE SEQUENCE [LARGE SCALE GENOMIC DNA]</scope>
    <source>
        <strain evidence="2 3">WSH3</strain>
    </source>
</reference>
<feature type="region of interest" description="Disordered" evidence="1">
    <location>
        <begin position="1"/>
        <end position="44"/>
    </location>
</feature>